<sequence length="393" mass="39876">MSGPAIDKLRQSKRAASSYVAKPVCAAPAGASKAPASKAGASRCLASVLAPATATHGVPALAGPSEPPPAGYTAKEFRAAYQLPATGGKGRTVAVVAYGGYPRLEADLAQYRAATGLPSCTTKSGCLTIVGQDGGEPPPPTTDEEEGWQLEQALDVQAVSATCPDCKILVVQSSAPYDKDLGMANQEAAKRGAYVINNSFGRDEDVDDPATATTFVPKGVPLVASTGDYGHGTSFPSTVPSVIGAGGTRLLESPGTQRGWRDDVWAYGGGGCSAIQPKPAWEKDPLCLHGKASAVDVSADGDPGSGAAVYFEQGLGGEPGGWYVVGGTSLSSPLTAGMIALHGKPVTSASIWARSSHNLDVSTGGTNGWCAPARECKAVKGYDGATGWGVIRP</sequence>
<dbReference type="STRING" id="571913.VV02_00245"/>
<dbReference type="GO" id="GO:0004252">
    <property type="term" value="F:serine-type endopeptidase activity"/>
    <property type="evidence" value="ECO:0007669"/>
    <property type="project" value="InterPro"/>
</dbReference>
<evidence type="ECO:0000256" key="3">
    <source>
        <dbReference type="ARBA" id="ARBA00022825"/>
    </source>
</evidence>
<dbReference type="PANTHER" id="PTHR14218">
    <property type="entry name" value="PROTEASE S8 TRIPEPTIDYL PEPTIDASE I CLN2"/>
    <property type="match status" value="1"/>
</dbReference>
<evidence type="ECO:0000256" key="1">
    <source>
        <dbReference type="ARBA" id="ARBA00022670"/>
    </source>
</evidence>
<feature type="domain" description="Peptidase S53" evidence="5">
    <location>
        <begin position="71"/>
        <end position="393"/>
    </location>
</feature>
<dbReference type="GO" id="GO:0006508">
    <property type="term" value="P:proteolysis"/>
    <property type="evidence" value="ECO:0007669"/>
    <property type="project" value="UniProtKB-KW"/>
</dbReference>
<reference evidence="6 7" key="1">
    <citation type="submission" date="2015-03" db="EMBL/GenBank/DDBJ databases">
        <title>Luteipulveratus halotolerans sp. nov., a novel actinobacterium (Dermacoccaceae) from Sarawak, Malaysia.</title>
        <authorList>
            <person name="Juboi H."/>
            <person name="Basik A."/>
            <person name="Shamsul S.S."/>
            <person name="Arnold P."/>
            <person name="Schmitt E.K."/>
            <person name="Sanglier J.-J."/>
            <person name="Yeo T."/>
        </authorList>
    </citation>
    <scope>NUCLEOTIDE SEQUENCE [LARGE SCALE GENOMIC DNA]</scope>
    <source>
        <strain evidence="6 7">MN07-A0370</strain>
    </source>
</reference>
<dbReference type="KEGG" id="lmoi:VV02_00245"/>
<name>A0A0K1JP57_9MICO</name>
<dbReference type="AlphaFoldDB" id="A0A0K1JP57"/>
<evidence type="ECO:0000259" key="5">
    <source>
        <dbReference type="PROSITE" id="PS51695"/>
    </source>
</evidence>
<keyword evidence="7" id="KW-1185">Reference proteome</keyword>
<dbReference type="PROSITE" id="PS00138">
    <property type="entry name" value="SUBTILASE_SER"/>
    <property type="match status" value="1"/>
</dbReference>
<dbReference type="InterPro" id="IPR023828">
    <property type="entry name" value="Peptidase_S8_Ser-AS"/>
</dbReference>
<dbReference type="Gene3D" id="3.40.50.200">
    <property type="entry name" value="Peptidase S8/S53 domain"/>
    <property type="match status" value="1"/>
</dbReference>
<dbReference type="PROSITE" id="PS51695">
    <property type="entry name" value="SEDOLISIN"/>
    <property type="match status" value="1"/>
</dbReference>
<dbReference type="SUPFAM" id="SSF52743">
    <property type="entry name" value="Subtilisin-like"/>
    <property type="match status" value="1"/>
</dbReference>
<dbReference type="InterPro" id="IPR030400">
    <property type="entry name" value="Sedolisin_dom"/>
</dbReference>
<dbReference type="Proteomes" id="UP000066480">
    <property type="component" value="Chromosome"/>
</dbReference>
<accession>A0A0K1JP57</accession>
<evidence type="ECO:0000313" key="7">
    <source>
        <dbReference type="Proteomes" id="UP000066480"/>
    </source>
</evidence>
<organism evidence="6 7">
    <name type="scientific">Luteipulveratus mongoliensis</name>
    <dbReference type="NCBI Taxonomy" id="571913"/>
    <lineage>
        <taxon>Bacteria</taxon>
        <taxon>Bacillati</taxon>
        <taxon>Actinomycetota</taxon>
        <taxon>Actinomycetes</taxon>
        <taxon>Micrococcales</taxon>
        <taxon>Dermacoccaceae</taxon>
        <taxon>Luteipulveratus</taxon>
    </lineage>
</organism>
<dbReference type="Pfam" id="PF00082">
    <property type="entry name" value="Peptidase_S8"/>
    <property type="match status" value="1"/>
</dbReference>
<dbReference type="PANTHER" id="PTHR14218:SF15">
    <property type="entry name" value="TRIPEPTIDYL-PEPTIDASE 1"/>
    <property type="match status" value="1"/>
</dbReference>
<keyword evidence="3" id="KW-0720">Serine protease</keyword>
<evidence type="ECO:0000313" key="6">
    <source>
        <dbReference type="EMBL" id="AKU18496.1"/>
    </source>
</evidence>
<proteinExistence type="predicted"/>
<feature type="region of interest" description="Disordered" evidence="4">
    <location>
        <begin position="1"/>
        <end position="20"/>
    </location>
</feature>
<dbReference type="InterPro" id="IPR050819">
    <property type="entry name" value="Tripeptidyl-peptidase_I"/>
</dbReference>
<dbReference type="GO" id="GO:0008240">
    <property type="term" value="F:tripeptidyl-peptidase activity"/>
    <property type="evidence" value="ECO:0007669"/>
    <property type="project" value="TreeGrafter"/>
</dbReference>
<dbReference type="InterPro" id="IPR036852">
    <property type="entry name" value="Peptidase_S8/S53_dom_sf"/>
</dbReference>
<evidence type="ECO:0000256" key="4">
    <source>
        <dbReference type="SAM" id="MobiDB-lite"/>
    </source>
</evidence>
<protein>
    <recommendedName>
        <fullName evidence="5">Peptidase S53 domain-containing protein</fullName>
    </recommendedName>
</protein>
<dbReference type="InterPro" id="IPR000209">
    <property type="entry name" value="Peptidase_S8/S53_dom"/>
</dbReference>
<keyword evidence="1" id="KW-0645">Protease</keyword>
<gene>
    <name evidence="6" type="ORF">VV02_00245</name>
</gene>
<evidence type="ECO:0000256" key="2">
    <source>
        <dbReference type="ARBA" id="ARBA00022801"/>
    </source>
</evidence>
<dbReference type="EMBL" id="CP011112">
    <property type="protein sequence ID" value="AKU18496.1"/>
    <property type="molecule type" value="Genomic_DNA"/>
</dbReference>
<keyword evidence="2" id="KW-0378">Hydrolase</keyword>